<evidence type="ECO:0000313" key="2">
    <source>
        <dbReference type="EMBL" id="KAJ3843002.1"/>
    </source>
</evidence>
<gene>
    <name evidence="2" type="ORF">F5878DRAFT_337691</name>
</gene>
<protein>
    <submittedName>
        <fullName evidence="2">Uncharacterized protein</fullName>
    </submittedName>
</protein>
<reference evidence="2" key="1">
    <citation type="submission" date="2022-08" db="EMBL/GenBank/DDBJ databases">
        <authorList>
            <consortium name="DOE Joint Genome Institute"/>
            <person name="Min B."/>
            <person name="Riley R."/>
            <person name="Sierra-Patev S."/>
            <person name="Naranjo-Ortiz M."/>
            <person name="Looney B."/>
            <person name="Konkel Z."/>
            <person name="Slot J.C."/>
            <person name="Sakamoto Y."/>
            <person name="Steenwyk J.L."/>
            <person name="Rokas A."/>
            <person name="Carro J."/>
            <person name="Camarero S."/>
            <person name="Ferreira P."/>
            <person name="Molpeceres G."/>
            <person name="Ruiz-Duenas F.J."/>
            <person name="Serrano A."/>
            <person name="Henrissat B."/>
            <person name="Drula E."/>
            <person name="Hughes K.W."/>
            <person name="Mata J.L."/>
            <person name="Ishikawa N.K."/>
            <person name="Vargas-Isla R."/>
            <person name="Ushijima S."/>
            <person name="Smith C.A."/>
            <person name="Ahrendt S."/>
            <person name="Andreopoulos W."/>
            <person name="He G."/>
            <person name="Labutti K."/>
            <person name="Lipzen A."/>
            <person name="Ng V."/>
            <person name="Sandor L."/>
            <person name="Barry K."/>
            <person name="Martinez A.T."/>
            <person name="Xiao Y."/>
            <person name="Gibbons J.G."/>
            <person name="Terashima K."/>
            <person name="Hibbett D.S."/>
            <person name="Grigoriev I.V."/>
        </authorList>
    </citation>
    <scope>NUCLEOTIDE SEQUENCE</scope>
    <source>
        <strain evidence="2">TFB9207</strain>
    </source>
</reference>
<name>A0AA38ULG7_9AGAR</name>
<dbReference type="Proteomes" id="UP001163846">
    <property type="component" value="Unassembled WGS sequence"/>
</dbReference>
<dbReference type="AlphaFoldDB" id="A0AA38ULG7"/>
<sequence length="243" mass="27355">MRLLYFSLLFPTSIFATPVVSNYNRATVPATTNREYESYLSPFGTSSPTTLEFHDYSVELELCTPYGQSVDLSKVFAGKVRNAAEILLPWVFPVLRHAKDNPDLAIDWGDIPAKDMAFRVTKLTLVTNGRTASNFDGKDYRLNIKFKGLNSRKYCGYNDHSLYLSKKVFDGVATPMGLEDAITLTGRGEYGTGPHPVTFVEFENKELHILLADPQGVAFVLPQVPIWEQKTQEIEQRGNVFLF</sequence>
<accession>A0AA38ULG7</accession>
<proteinExistence type="predicted"/>
<feature type="signal peptide" evidence="1">
    <location>
        <begin position="1"/>
        <end position="16"/>
    </location>
</feature>
<organism evidence="2 3">
    <name type="scientific">Lentinula raphanica</name>
    <dbReference type="NCBI Taxonomy" id="153919"/>
    <lineage>
        <taxon>Eukaryota</taxon>
        <taxon>Fungi</taxon>
        <taxon>Dikarya</taxon>
        <taxon>Basidiomycota</taxon>
        <taxon>Agaricomycotina</taxon>
        <taxon>Agaricomycetes</taxon>
        <taxon>Agaricomycetidae</taxon>
        <taxon>Agaricales</taxon>
        <taxon>Marasmiineae</taxon>
        <taxon>Omphalotaceae</taxon>
        <taxon>Lentinula</taxon>
    </lineage>
</organism>
<evidence type="ECO:0000256" key="1">
    <source>
        <dbReference type="SAM" id="SignalP"/>
    </source>
</evidence>
<evidence type="ECO:0000313" key="3">
    <source>
        <dbReference type="Proteomes" id="UP001163846"/>
    </source>
</evidence>
<dbReference type="EMBL" id="MU805988">
    <property type="protein sequence ID" value="KAJ3843002.1"/>
    <property type="molecule type" value="Genomic_DNA"/>
</dbReference>
<feature type="chain" id="PRO_5041263848" evidence="1">
    <location>
        <begin position="17"/>
        <end position="243"/>
    </location>
</feature>
<comment type="caution">
    <text evidence="2">The sequence shown here is derived from an EMBL/GenBank/DDBJ whole genome shotgun (WGS) entry which is preliminary data.</text>
</comment>
<keyword evidence="1" id="KW-0732">Signal</keyword>
<keyword evidence="3" id="KW-1185">Reference proteome</keyword>